<feature type="chain" id="PRO_5045337029" evidence="2">
    <location>
        <begin position="22"/>
        <end position="669"/>
    </location>
</feature>
<dbReference type="Pfam" id="PF00326">
    <property type="entry name" value="Peptidase_S9"/>
    <property type="match status" value="1"/>
</dbReference>
<dbReference type="PANTHER" id="PTHR42776">
    <property type="entry name" value="SERINE PEPTIDASE S9 FAMILY MEMBER"/>
    <property type="match status" value="1"/>
</dbReference>
<keyword evidence="1 4" id="KW-0378">Hydrolase</keyword>
<reference evidence="5" key="1">
    <citation type="journal article" date="2019" name="Int. J. Syst. Evol. Microbiol.">
        <title>The Global Catalogue of Microorganisms (GCM) 10K type strain sequencing project: providing services to taxonomists for standard genome sequencing and annotation.</title>
        <authorList>
            <consortium name="The Broad Institute Genomics Platform"/>
            <consortium name="The Broad Institute Genome Sequencing Center for Infectious Disease"/>
            <person name="Wu L."/>
            <person name="Ma J."/>
        </authorList>
    </citation>
    <scope>NUCLEOTIDE SEQUENCE [LARGE SCALE GENOMIC DNA]</scope>
    <source>
        <strain evidence="5">KCTC 52487</strain>
    </source>
</reference>
<comment type="caution">
    <text evidence="4">The sequence shown here is derived from an EMBL/GenBank/DDBJ whole genome shotgun (WGS) entry which is preliminary data.</text>
</comment>
<sequence length="669" mass="73944">MRQLLAAAALAAMVLGGSAHAQQPPAIEAYAANDAMTSVRISPNGQRLAMLASQGDERRIIVTGIDGSGSRVLSVSDEEGISPLSVQWMNDDYLAVRFVERRNVNAGAFQANVSRIGMLAADGRDFEEMPPSTQIVALLPNDPDHVLISLPTIRDDRFSAQGRTGAEDGMSATVGLFRYNMRQNRRYQVSVGEADTAGFVIDQTGEPVLRYDNDNENRRFEIFTRNGSGWRTAYRSDYTVERYGRGNRARRIRTNVGSPAGLTGEGLRVWTSSLPIGADVRQAFIFDPETGETEGPMFDTNGADFGGYLTDWRDNSVIGAYWDDGVPHYEYFDSPWRELQAQLEATFPGSVVRMTTWDRSGNRIVVQRELGGSAGAYYLFDRTAGSLSLIGRQRPNIPDEWVAEVLPVDYRARDGRTILAYVTLPPGRELENLPLVVLPHGGPQARDFYGFDPWAQILASRGYVVIQPQFRGSEGFGQSFIEAGHNEWGRAMQDDVSDTIGYLAGQNIVDEDRVCIFGWSYGGYAALAGATLTPELYQCAIAGAPVSDIFEMMSWVEGREYGAVGGAVDYWTEYIGDWRREEARIRSISPRQNISDRTPPILLVHGSEDTIVPVEQAHIMAESLNAAGRPNEFVEIEGGPHVSVLMTPDHNQQLYEAMLSFLDRYNPAD</sequence>
<keyword evidence="2" id="KW-0732">Signal</keyword>
<dbReference type="EMBL" id="JBHRSV010000019">
    <property type="protein sequence ID" value="MFC2926392.1"/>
    <property type="molecule type" value="Genomic_DNA"/>
</dbReference>
<dbReference type="PANTHER" id="PTHR42776:SF27">
    <property type="entry name" value="DIPEPTIDYL PEPTIDASE FAMILY MEMBER 6"/>
    <property type="match status" value="1"/>
</dbReference>
<protein>
    <submittedName>
        <fullName evidence="4">Alpha/beta fold hydrolase</fullName>
    </submittedName>
</protein>
<feature type="signal peptide" evidence="2">
    <location>
        <begin position="1"/>
        <end position="21"/>
    </location>
</feature>
<evidence type="ECO:0000259" key="3">
    <source>
        <dbReference type="Pfam" id="PF00326"/>
    </source>
</evidence>
<proteinExistence type="predicted"/>
<evidence type="ECO:0000256" key="2">
    <source>
        <dbReference type="SAM" id="SignalP"/>
    </source>
</evidence>
<organism evidence="4 5">
    <name type="scientific">Hyphobacterium vulgare</name>
    <dbReference type="NCBI Taxonomy" id="1736751"/>
    <lineage>
        <taxon>Bacteria</taxon>
        <taxon>Pseudomonadati</taxon>
        <taxon>Pseudomonadota</taxon>
        <taxon>Alphaproteobacteria</taxon>
        <taxon>Maricaulales</taxon>
        <taxon>Maricaulaceae</taxon>
        <taxon>Hyphobacterium</taxon>
    </lineage>
</organism>
<keyword evidence="5" id="KW-1185">Reference proteome</keyword>
<name>A0ABV6ZYC4_9PROT</name>
<accession>A0ABV6ZYC4</accession>
<evidence type="ECO:0000256" key="1">
    <source>
        <dbReference type="ARBA" id="ARBA00022801"/>
    </source>
</evidence>
<dbReference type="Gene3D" id="3.40.50.1820">
    <property type="entry name" value="alpha/beta hydrolase"/>
    <property type="match status" value="1"/>
</dbReference>
<dbReference type="GO" id="GO:0016787">
    <property type="term" value="F:hydrolase activity"/>
    <property type="evidence" value="ECO:0007669"/>
    <property type="project" value="UniProtKB-KW"/>
</dbReference>
<gene>
    <name evidence="4" type="ORF">ACFOOR_09780</name>
</gene>
<evidence type="ECO:0000313" key="4">
    <source>
        <dbReference type="EMBL" id="MFC2926392.1"/>
    </source>
</evidence>
<dbReference type="InterPro" id="IPR029058">
    <property type="entry name" value="AB_hydrolase_fold"/>
</dbReference>
<dbReference type="Proteomes" id="UP001595379">
    <property type="component" value="Unassembled WGS sequence"/>
</dbReference>
<dbReference type="InterPro" id="IPR001375">
    <property type="entry name" value="Peptidase_S9_cat"/>
</dbReference>
<dbReference type="SUPFAM" id="SSF53474">
    <property type="entry name" value="alpha/beta-Hydrolases"/>
    <property type="match status" value="1"/>
</dbReference>
<feature type="domain" description="Peptidase S9 prolyl oligopeptidase catalytic" evidence="3">
    <location>
        <begin position="452"/>
        <end position="665"/>
    </location>
</feature>
<dbReference type="RefSeq" id="WP_343164185.1">
    <property type="nucleotide sequence ID" value="NZ_JBHRSV010000019.1"/>
</dbReference>
<evidence type="ECO:0000313" key="5">
    <source>
        <dbReference type="Proteomes" id="UP001595379"/>
    </source>
</evidence>